<name>A0AAD5QK60_PARTN</name>
<dbReference type="Proteomes" id="UP001196413">
    <property type="component" value="Unassembled WGS sequence"/>
</dbReference>
<gene>
    <name evidence="2" type="ORF">KIN20_005513</name>
</gene>
<feature type="domain" description="PDZ" evidence="1">
    <location>
        <begin position="54"/>
        <end position="123"/>
    </location>
</feature>
<proteinExistence type="predicted"/>
<organism evidence="2 3">
    <name type="scientific">Parelaphostrongylus tenuis</name>
    <name type="common">Meningeal worm</name>
    <dbReference type="NCBI Taxonomy" id="148309"/>
    <lineage>
        <taxon>Eukaryota</taxon>
        <taxon>Metazoa</taxon>
        <taxon>Ecdysozoa</taxon>
        <taxon>Nematoda</taxon>
        <taxon>Chromadorea</taxon>
        <taxon>Rhabditida</taxon>
        <taxon>Rhabditina</taxon>
        <taxon>Rhabditomorpha</taxon>
        <taxon>Strongyloidea</taxon>
        <taxon>Metastrongylidae</taxon>
        <taxon>Parelaphostrongylus</taxon>
    </lineage>
</organism>
<evidence type="ECO:0000313" key="2">
    <source>
        <dbReference type="EMBL" id="KAJ1349856.1"/>
    </source>
</evidence>
<dbReference type="Gene3D" id="2.30.42.10">
    <property type="match status" value="1"/>
</dbReference>
<comment type="caution">
    <text evidence="2">The sequence shown here is derived from an EMBL/GenBank/DDBJ whole genome shotgun (WGS) entry which is preliminary data.</text>
</comment>
<protein>
    <recommendedName>
        <fullName evidence="1">PDZ domain-containing protein</fullName>
    </recommendedName>
</protein>
<dbReference type="InterPro" id="IPR036034">
    <property type="entry name" value="PDZ_sf"/>
</dbReference>
<reference evidence="2" key="1">
    <citation type="submission" date="2021-06" db="EMBL/GenBank/DDBJ databases">
        <title>Parelaphostrongylus tenuis whole genome reference sequence.</title>
        <authorList>
            <person name="Garwood T.J."/>
            <person name="Larsen P.A."/>
            <person name="Fountain-Jones N.M."/>
            <person name="Garbe J.R."/>
            <person name="Macchietto M.G."/>
            <person name="Kania S.A."/>
            <person name="Gerhold R.W."/>
            <person name="Richards J.E."/>
            <person name="Wolf T.M."/>
        </authorList>
    </citation>
    <scope>NUCLEOTIDE SEQUENCE</scope>
    <source>
        <strain evidence="2">MNPRO001-30</strain>
        <tissue evidence="2">Meninges</tissue>
    </source>
</reference>
<dbReference type="AlphaFoldDB" id="A0AAD5QK60"/>
<evidence type="ECO:0000259" key="1">
    <source>
        <dbReference type="PROSITE" id="PS50106"/>
    </source>
</evidence>
<dbReference type="CDD" id="cd00136">
    <property type="entry name" value="PDZ_canonical"/>
    <property type="match status" value="1"/>
</dbReference>
<sequence length="193" mass="21572">MTAAIPRHDSSLLTQIRAFSAYSNLCQVEENEDIDETLLDYWQLEPDEVSYELEVEIQKDAAHQGGLAFRIIGSRTSGIFISYVDRTSQQASVLMEGDLIKVCNGKEIKGLTCNQAASILRHALSHGDILRLQITRKSCGVLLMEKRRSLVRISQEQECSFNASSSGELRWASSSKMCQSTSCPDYPSITIYQ</sequence>
<accession>A0AAD5QK60</accession>
<keyword evidence="3" id="KW-1185">Reference proteome</keyword>
<dbReference type="PROSITE" id="PS50106">
    <property type="entry name" value="PDZ"/>
    <property type="match status" value="1"/>
</dbReference>
<dbReference type="EMBL" id="JAHQIW010000755">
    <property type="protein sequence ID" value="KAJ1349856.1"/>
    <property type="molecule type" value="Genomic_DNA"/>
</dbReference>
<evidence type="ECO:0000313" key="3">
    <source>
        <dbReference type="Proteomes" id="UP001196413"/>
    </source>
</evidence>
<dbReference type="SUPFAM" id="SSF50156">
    <property type="entry name" value="PDZ domain-like"/>
    <property type="match status" value="1"/>
</dbReference>
<dbReference type="InterPro" id="IPR001478">
    <property type="entry name" value="PDZ"/>
</dbReference>
<dbReference type="SMART" id="SM00228">
    <property type="entry name" value="PDZ"/>
    <property type="match status" value="1"/>
</dbReference>